<protein>
    <submittedName>
        <fullName evidence="1">Uncharacterized protein</fullName>
    </submittedName>
</protein>
<comment type="caution">
    <text evidence="1">The sequence shown here is derived from an EMBL/GenBank/DDBJ whole genome shotgun (WGS) entry which is preliminary data.</text>
</comment>
<proteinExistence type="predicted"/>
<name>A0AAU9K2C3_9CILI</name>
<gene>
    <name evidence="1" type="ORF">BSTOLATCC_MIC52479</name>
</gene>
<accession>A0AAU9K2C3</accession>
<keyword evidence="2" id="KW-1185">Reference proteome</keyword>
<dbReference type="EMBL" id="CAJZBQ010000052">
    <property type="protein sequence ID" value="CAG9331073.1"/>
    <property type="molecule type" value="Genomic_DNA"/>
</dbReference>
<evidence type="ECO:0000313" key="2">
    <source>
        <dbReference type="Proteomes" id="UP001162131"/>
    </source>
</evidence>
<evidence type="ECO:0000313" key="1">
    <source>
        <dbReference type="EMBL" id="CAG9331073.1"/>
    </source>
</evidence>
<dbReference type="Proteomes" id="UP001162131">
    <property type="component" value="Unassembled WGS sequence"/>
</dbReference>
<dbReference type="AlphaFoldDB" id="A0AAU9K2C3"/>
<sequence length="186" mass="21382">MLYGITVAVYIKISAITKSQNVRNLWSGWIIPQGTGSRIFSRPSLKASTTLRELLERRTSLNSLTVIKFWLTVLIFFLSKIKARSLERALFQTSWYFDLKPNEESLNVLCSILELSGLILFFQGLLESSNGDGVICVSLLLARRDLFGFSWKWIPNKLEFDERILIMVAKIEFYYKSACKIIKANQ</sequence>
<reference evidence="1" key="1">
    <citation type="submission" date="2021-09" db="EMBL/GenBank/DDBJ databases">
        <authorList>
            <consortium name="AG Swart"/>
            <person name="Singh M."/>
            <person name="Singh A."/>
            <person name="Seah K."/>
            <person name="Emmerich C."/>
        </authorList>
    </citation>
    <scope>NUCLEOTIDE SEQUENCE</scope>
    <source>
        <strain evidence="1">ATCC30299</strain>
    </source>
</reference>
<organism evidence="1 2">
    <name type="scientific">Blepharisma stoltei</name>
    <dbReference type="NCBI Taxonomy" id="1481888"/>
    <lineage>
        <taxon>Eukaryota</taxon>
        <taxon>Sar</taxon>
        <taxon>Alveolata</taxon>
        <taxon>Ciliophora</taxon>
        <taxon>Postciliodesmatophora</taxon>
        <taxon>Heterotrichea</taxon>
        <taxon>Heterotrichida</taxon>
        <taxon>Blepharismidae</taxon>
        <taxon>Blepharisma</taxon>
    </lineage>
</organism>